<dbReference type="Proteomes" id="UP001163441">
    <property type="component" value="Chromosome"/>
</dbReference>
<sequence>MKFLLEKTKDAGHRVTINIPKKIIDTALFKEFSKINKNTNINGFRKGKVPIKIIQKKYGNNIYYDVFNKLMQKFFFEFLNKEKINIIGDPKYYIDEKEEKNENFKYSVIYEVYPDIKIKEVSSIKAEKIIVNITNEDIKKNIVENQKKTIVWHPVNRAIKINDKVTINYSIYENNKKINKFDTENFQFIIFKNHFLDELNNKIINHYTNDIIFLKILFSSFHPEKELNNKDITFKIKIIKVEEKEEKIDKKIKNIQLIESNLQSIKDKIIQDINKLTESHLKNQIIHKLIKANPIKLPPILLQQEIINLNKRLIEEYKGNRKNILDKKYHVDLELQAKKRLCTKLILEEIINNNKILVDTEKVKSTIKEISLKYKKPLEIINIYNKNKILRKTIENLELEKEVIKFLKNKIKIIKKYYTFNEFINYNLNSEELYF</sequence>
<dbReference type="PIRSF" id="PIRSF003095">
    <property type="entry name" value="Trigger_factor"/>
    <property type="match status" value="1"/>
</dbReference>
<dbReference type="InterPro" id="IPR008881">
    <property type="entry name" value="Trigger_fac_ribosome-bd_bac"/>
</dbReference>
<comment type="similarity">
    <text evidence="2 11">Belongs to the FKBP-type PPIase family. Tig subfamily.</text>
</comment>
<evidence type="ECO:0000256" key="4">
    <source>
        <dbReference type="ARBA" id="ARBA00016902"/>
    </source>
</evidence>
<evidence type="ECO:0000256" key="5">
    <source>
        <dbReference type="ARBA" id="ARBA00022618"/>
    </source>
</evidence>
<dbReference type="GO" id="GO:0005737">
    <property type="term" value="C:cytoplasm"/>
    <property type="evidence" value="ECO:0007669"/>
    <property type="project" value="UniProtKB-SubCell"/>
</dbReference>
<dbReference type="SUPFAM" id="SSF102735">
    <property type="entry name" value="Trigger factor ribosome-binding domain"/>
    <property type="match status" value="1"/>
</dbReference>
<dbReference type="SUPFAM" id="SSF54534">
    <property type="entry name" value="FKBP-like"/>
    <property type="match status" value="1"/>
</dbReference>
<dbReference type="Gene3D" id="3.30.70.1050">
    <property type="entry name" value="Trigger factor ribosome-binding domain"/>
    <property type="match status" value="1"/>
</dbReference>
<dbReference type="Gene3D" id="1.10.3120.10">
    <property type="entry name" value="Trigger factor, C-terminal domain"/>
    <property type="match status" value="1"/>
</dbReference>
<keyword evidence="5 11" id="KW-0132">Cell division</keyword>
<keyword evidence="7 11" id="KW-0143">Chaperone</keyword>
<comment type="subcellular location">
    <subcellularLocation>
        <location evidence="11">Cytoplasm</location>
    </subcellularLocation>
    <text evidence="11">About half TF is bound to the ribosome near the polypeptide exit tunnel while the other half is free in the cytoplasm.</text>
</comment>
<dbReference type="GO" id="GO:0003755">
    <property type="term" value="F:peptidyl-prolyl cis-trans isomerase activity"/>
    <property type="evidence" value="ECO:0007669"/>
    <property type="project" value="UniProtKB-UniRule"/>
</dbReference>
<dbReference type="InterPro" id="IPR037041">
    <property type="entry name" value="Trigger_fac_C_sf"/>
</dbReference>
<evidence type="ECO:0000256" key="2">
    <source>
        <dbReference type="ARBA" id="ARBA00005464"/>
    </source>
</evidence>
<evidence type="ECO:0000256" key="3">
    <source>
        <dbReference type="ARBA" id="ARBA00013194"/>
    </source>
</evidence>
<dbReference type="GO" id="GO:0006457">
    <property type="term" value="P:protein folding"/>
    <property type="evidence" value="ECO:0007669"/>
    <property type="project" value="UniProtKB-UniRule"/>
</dbReference>
<dbReference type="GO" id="GO:0051301">
    <property type="term" value="P:cell division"/>
    <property type="evidence" value="ECO:0007669"/>
    <property type="project" value="UniProtKB-KW"/>
</dbReference>
<comment type="function">
    <text evidence="11">Involved in protein export. Acts as a chaperone by maintaining the newly synthesized protein in an open conformation. Functions as a peptidyl-prolyl cis-trans isomerase.</text>
</comment>
<keyword evidence="9 11" id="KW-0131">Cell cycle</keyword>
<evidence type="ECO:0000313" key="12">
    <source>
        <dbReference type="EMBL" id="WAI17673.1"/>
    </source>
</evidence>
<keyword evidence="8 11" id="KW-0413">Isomerase</keyword>
<accession>A0A4D6XP22</accession>
<dbReference type="Pfam" id="PF05698">
    <property type="entry name" value="Trigger_C"/>
    <property type="match status" value="1"/>
</dbReference>
<dbReference type="EMBL" id="CP113403">
    <property type="protein sequence ID" value="WAI17673.1"/>
    <property type="molecule type" value="Genomic_DNA"/>
</dbReference>
<evidence type="ECO:0000256" key="8">
    <source>
        <dbReference type="ARBA" id="ARBA00023235"/>
    </source>
</evidence>
<proteinExistence type="inferred from homology"/>
<dbReference type="GO" id="GO:0015031">
    <property type="term" value="P:protein transport"/>
    <property type="evidence" value="ECO:0007669"/>
    <property type="project" value="UniProtKB-UniRule"/>
</dbReference>
<dbReference type="AlphaFoldDB" id="A0A4D6XP22"/>
<reference evidence="12" key="1">
    <citation type="submission" date="2022-11" db="EMBL/GenBank/DDBJ databases">
        <title>The whole genome sequencing of pests is an important tool to study the evolution of the plant-insect interaction and insecticide resistance.</title>
        <authorList>
            <person name="Kananovich Y."/>
        </authorList>
    </citation>
    <scope>NUCLEOTIDE SEQUENCE</scope>
    <source>
        <strain evidence="12">BSU_Aph_2016</strain>
    </source>
</reference>
<keyword evidence="11" id="KW-0963">Cytoplasm</keyword>
<comment type="catalytic activity">
    <reaction evidence="1 11">
        <text>[protein]-peptidylproline (omega=180) = [protein]-peptidylproline (omega=0)</text>
        <dbReference type="Rhea" id="RHEA:16237"/>
        <dbReference type="Rhea" id="RHEA-COMP:10747"/>
        <dbReference type="Rhea" id="RHEA-COMP:10748"/>
        <dbReference type="ChEBI" id="CHEBI:83833"/>
        <dbReference type="ChEBI" id="CHEBI:83834"/>
        <dbReference type="EC" id="5.2.1.8"/>
    </reaction>
</comment>
<dbReference type="InterPro" id="IPR027304">
    <property type="entry name" value="Trigger_fact/SurA_dom_sf"/>
</dbReference>
<evidence type="ECO:0000256" key="7">
    <source>
        <dbReference type="ARBA" id="ARBA00023186"/>
    </source>
</evidence>
<evidence type="ECO:0000256" key="6">
    <source>
        <dbReference type="ARBA" id="ARBA00023110"/>
    </source>
</evidence>
<gene>
    <name evidence="11 12" type="primary">tig</name>
    <name evidence="12" type="ORF">OWM53_02410</name>
</gene>
<evidence type="ECO:0000256" key="9">
    <source>
        <dbReference type="ARBA" id="ARBA00023306"/>
    </source>
</evidence>
<keyword evidence="6 11" id="KW-0697">Rotamase</keyword>
<dbReference type="InterPro" id="IPR046357">
    <property type="entry name" value="PPIase_dom_sf"/>
</dbReference>
<dbReference type="NCBIfam" id="TIGR00115">
    <property type="entry name" value="tig"/>
    <property type="match status" value="1"/>
</dbReference>
<evidence type="ECO:0000256" key="1">
    <source>
        <dbReference type="ARBA" id="ARBA00000971"/>
    </source>
</evidence>
<dbReference type="SUPFAM" id="SSF109998">
    <property type="entry name" value="Triger factor/SurA peptide-binding domain-like"/>
    <property type="match status" value="1"/>
</dbReference>
<dbReference type="OrthoDB" id="9767721at2"/>
<dbReference type="RefSeq" id="WP_158360746.1">
    <property type="nucleotide sequence ID" value="NZ_CP034897.1"/>
</dbReference>
<protein>
    <recommendedName>
        <fullName evidence="4 11">Trigger factor</fullName>
        <shortName evidence="11">TF</shortName>
        <ecNumber evidence="3 11">5.2.1.8</ecNumber>
    </recommendedName>
    <alternativeName>
        <fullName evidence="10 11">PPIase</fullName>
    </alternativeName>
</protein>
<comment type="domain">
    <text evidence="11">Consists of 3 domains; the N-terminus binds the ribosome, the middle domain has PPIase activity, while the C-terminus has intrinsic chaperone activity on its own.</text>
</comment>
<dbReference type="InterPro" id="IPR005215">
    <property type="entry name" value="Trig_fac"/>
</dbReference>
<evidence type="ECO:0000313" key="13">
    <source>
        <dbReference type="Proteomes" id="UP001163441"/>
    </source>
</evidence>
<dbReference type="InterPro" id="IPR008880">
    <property type="entry name" value="Trigger_fac_C"/>
</dbReference>
<name>A0A4D6XP22_9GAMM</name>
<evidence type="ECO:0000256" key="11">
    <source>
        <dbReference type="HAMAP-Rule" id="MF_00303"/>
    </source>
</evidence>
<dbReference type="Gene3D" id="3.10.50.40">
    <property type="match status" value="1"/>
</dbReference>
<organism evidence="12 13">
    <name type="scientific">Buchnera aphidicola</name>
    <name type="common">Aphis craccivora</name>
    <dbReference type="NCBI Taxonomy" id="466616"/>
    <lineage>
        <taxon>Bacteria</taxon>
        <taxon>Pseudomonadati</taxon>
        <taxon>Pseudomonadota</taxon>
        <taxon>Gammaproteobacteria</taxon>
        <taxon>Enterobacterales</taxon>
        <taxon>Erwiniaceae</taxon>
        <taxon>Buchnera</taxon>
    </lineage>
</organism>
<dbReference type="Pfam" id="PF05697">
    <property type="entry name" value="Trigger_N"/>
    <property type="match status" value="1"/>
</dbReference>
<dbReference type="EC" id="5.2.1.8" evidence="3 11"/>
<dbReference type="HAMAP" id="MF_00303">
    <property type="entry name" value="Trigger_factor_Tig"/>
    <property type="match status" value="1"/>
</dbReference>
<dbReference type="InterPro" id="IPR036611">
    <property type="entry name" value="Trigger_fac_ribosome-bd_sf"/>
</dbReference>
<evidence type="ECO:0000256" key="10">
    <source>
        <dbReference type="ARBA" id="ARBA00029986"/>
    </source>
</evidence>